<dbReference type="RefSeq" id="WP_039259553.1">
    <property type="nucleotide sequence ID" value="NZ_JDRY01000037.1"/>
</dbReference>
<organism evidence="6 7">
    <name type="scientific">Clostridium botulinum C/D str. DC5</name>
    <dbReference type="NCBI Taxonomy" id="1443128"/>
    <lineage>
        <taxon>Bacteria</taxon>
        <taxon>Bacillati</taxon>
        <taxon>Bacillota</taxon>
        <taxon>Clostridia</taxon>
        <taxon>Eubacteriales</taxon>
        <taxon>Clostridiaceae</taxon>
        <taxon>Clostridium</taxon>
    </lineage>
</organism>
<name>A0A0A0II73_CLOBO</name>
<keyword evidence="4" id="KW-1133">Transmembrane helix</keyword>
<dbReference type="PANTHER" id="PTHR43630">
    <property type="entry name" value="POLY-BETA-1,6-N-ACETYL-D-GLUCOSAMINE SYNTHASE"/>
    <property type="match status" value="1"/>
</dbReference>
<dbReference type="AlphaFoldDB" id="A0A0A0II73"/>
<evidence type="ECO:0000256" key="1">
    <source>
        <dbReference type="ARBA" id="ARBA00006739"/>
    </source>
</evidence>
<evidence type="ECO:0000256" key="4">
    <source>
        <dbReference type="SAM" id="Phobius"/>
    </source>
</evidence>
<feature type="transmembrane region" description="Helical" evidence="4">
    <location>
        <begin position="304"/>
        <end position="327"/>
    </location>
</feature>
<accession>A0A0A0II73</accession>
<evidence type="ECO:0000313" key="6">
    <source>
        <dbReference type="EMBL" id="KGM99250.1"/>
    </source>
</evidence>
<evidence type="ECO:0000313" key="7">
    <source>
        <dbReference type="Proteomes" id="UP000030014"/>
    </source>
</evidence>
<dbReference type="Gene3D" id="3.90.550.10">
    <property type="entry name" value="Spore Coat Polysaccharide Biosynthesis Protein SpsA, Chain A"/>
    <property type="match status" value="1"/>
</dbReference>
<feature type="domain" description="Glycosyltransferase 2-like" evidence="5">
    <location>
        <begin position="8"/>
        <end position="175"/>
    </location>
</feature>
<dbReference type="SUPFAM" id="SSF53448">
    <property type="entry name" value="Nucleotide-diphospho-sugar transferases"/>
    <property type="match status" value="1"/>
</dbReference>
<sequence>MKKLNTVSIVIPCRNEENYIGECLDSFINQTYPSELYEVLVCDGFSDDKTRKIVKEYSKKYSNIKLLDNEGRSAPKGMNVGIRYSKKDIIIIFGAHAYADKDFIKNNVKALENPEVGCSGGPIKTISENETGKAIACAMSSPFGVGNALFRFAQKEMFVDTVAFGAYRREVLDSIGYFDEELVRNQDDELNYRVVKAGHKILLSPKIKSVYYSRGSLAKLWKQYYQYGFWKVRVMQKHGKTASIRHLVPMAFVLTNLLGIILGLFFKPILCLWGIEIIMYLLCDFISSFKVSKGNLGLMKYMPLIFPILHISYGLGFIGGLFGFYVFKSDKMIHKNTKMSR</sequence>
<proteinExistence type="inferred from homology"/>
<dbReference type="InterPro" id="IPR001173">
    <property type="entry name" value="Glyco_trans_2-like"/>
</dbReference>
<feature type="transmembrane region" description="Helical" evidence="4">
    <location>
        <begin position="272"/>
        <end position="292"/>
    </location>
</feature>
<comment type="similarity">
    <text evidence="1">Belongs to the glycosyltransferase 2 family.</text>
</comment>
<evidence type="ECO:0000259" key="5">
    <source>
        <dbReference type="Pfam" id="PF00535"/>
    </source>
</evidence>
<evidence type="ECO:0000256" key="3">
    <source>
        <dbReference type="ARBA" id="ARBA00022679"/>
    </source>
</evidence>
<gene>
    <name evidence="6" type="ORF">Z955_08125</name>
</gene>
<evidence type="ECO:0000256" key="2">
    <source>
        <dbReference type="ARBA" id="ARBA00022676"/>
    </source>
</evidence>
<keyword evidence="4" id="KW-0812">Transmembrane</keyword>
<dbReference type="PANTHER" id="PTHR43630:SF1">
    <property type="entry name" value="POLY-BETA-1,6-N-ACETYL-D-GLUCOSAMINE SYNTHASE"/>
    <property type="match status" value="1"/>
</dbReference>
<keyword evidence="3" id="KW-0808">Transferase</keyword>
<dbReference type="Proteomes" id="UP000030014">
    <property type="component" value="Unassembled WGS sequence"/>
</dbReference>
<keyword evidence="4" id="KW-0472">Membrane</keyword>
<dbReference type="InterPro" id="IPR029044">
    <property type="entry name" value="Nucleotide-diphossugar_trans"/>
</dbReference>
<keyword evidence="2" id="KW-0328">Glycosyltransferase</keyword>
<dbReference type="GO" id="GO:0016757">
    <property type="term" value="F:glycosyltransferase activity"/>
    <property type="evidence" value="ECO:0007669"/>
    <property type="project" value="UniProtKB-KW"/>
</dbReference>
<feature type="transmembrane region" description="Helical" evidence="4">
    <location>
        <begin position="247"/>
        <end position="266"/>
    </location>
</feature>
<protein>
    <submittedName>
        <fullName evidence="6">Succinoglycan biosynthesis protein exoa</fullName>
    </submittedName>
</protein>
<comment type="caution">
    <text evidence="6">The sequence shown here is derived from an EMBL/GenBank/DDBJ whole genome shotgun (WGS) entry which is preliminary data.</text>
</comment>
<dbReference type="CDD" id="cd02525">
    <property type="entry name" value="Succinoglycan_BP_ExoA"/>
    <property type="match status" value="1"/>
</dbReference>
<dbReference type="EMBL" id="JDRY01000037">
    <property type="protein sequence ID" value="KGM99250.1"/>
    <property type="molecule type" value="Genomic_DNA"/>
</dbReference>
<reference evidence="6 7" key="1">
    <citation type="submission" date="2014-01" db="EMBL/GenBank/DDBJ databases">
        <title>Plasmidome dynamics in the species complex Clostridium novyi sensu lato converts strains of independent lineages into distinctly different pathogens.</title>
        <authorList>
            <person name="Skarin H."/>
            <person name="Segerman B."/>
        </authorList>
    </citation>
    <scope>NUCLEOTIDE SEQUENCE [LARGE SCALE GENOMIC DNA]</scope>
    <source>
        <strain evidence="6 7">DC5</strain>
    </source>
</reference>
<dbReference type="Pfam" id="PF00535">
    <property type="entry name" value="Glycos_transf_2"/>
    <property type="match status" value="1"/>
</dbReference>